<name>A0ABD8ARM9_PAEAM</name>
<dbReference type="RefSeq" id="WP_235193706.1">
    <property type="nucleotide sequence ID" value="NZ_CP107037.1"/>
</dbReference>
<dbReference type="AlphaFoldDB" id="A0ABD8ARM9"/>
<evidence type="ECO:0000313" key="2">
    <source>
        <dbReference type="Proteomes" id="UP001364764"/>
    </source>
</evidence>
<dbReference type="CDD" id="cd05325">
    <property type="entry name" value="carb_red_sniffer_like_SDR_c"/>
    <property type="match status" value="1"/>
</dbReference>
<dbReference type="SUPFAM" id="SSF51735">
    <property type="entry name" value="NAD(P)-binding Rossmann-fold domains"/>
    <property type="match status" value="1"/>
</dbReference>
<dbReference type="GeneID" id="32213933"/>
<accession>A0ABD8ARM9</accession>
<dbReference type="PRINTS" id="PR00081">
    <property type="entry name" value="GDHRDH"/>
</dbReference>
<dbReference type="PANTHER" id="PTHR45458:SF1">
    <property type="entry name" value="SHORT CHAIN DEHYDROGENASE"/>
    <property type="match status" value="1"/>
</dbReference>
<dbReference type="PANTHER" id="PTHR45458">
    <property type="entry name" value="SHORT-CHAIN DEHYDROGENASE/REDUCTASE SDR"/>
    <property type="match status" value="1"/>
</dbReference>
<dbReference type="Pfam" id="PF00106">
    <property type="entry name" value="adh_short"/>
    <property type="match status" value="1"/>
</dbReference>
<evidence type="ECO:0000313" key="1">
    <source>
        <dbReference type="EMBL" id="WWP20238.1"/>
    </source>
</evidence>
<dbReference type="InterPro" id="IPR002347">
    <property type="entry name" value="SDR_fam"/>
</dbReference>
<sequence>MMRTVCVTGAARGLGLALTAQMLKRGYLVYAAGLDVEDSEGIRMLAEGYPDHLRAIELDIADDLSVALFTETLKLDTNHLDMLINNAAILGSITDHIRGPLNMAEMAEVFNVNTLGTLRVTHSLLPLLLQGQVKLIVDISSEAGSIEQCSRDGWYAYCMSKAALNMQARLVHNGLKDEGGQVMLVHPGWVQSYMRGELDVAADLTPEQSAQHIAVLIDRHEQFKGDQPAYVDYKGEKLPW</sequence>
<organism evidence="1 2">
    <name type="scientific">Paenibacillus amylolyticus</name>
    <dbReference type="NCBI Taxonomy" id="1451"/>
    <lineage>
        <taxon>Bacteria</taxon>
        <taxon>Bacillati</taxon>
        <taxon>Bacillota</taxon>
        <taxon>Bacilli</taxon>
        <taxon>Bacillales</taxon>
        <taxon>Paenibacillaceae</taxon>
        <taxon>Paenibacillus</taxon>
    </lineage>
</organism>
<gene>
    <name evidence="1" type="ORF">V6668_28085</name>
</gene>
<dbReference type="Gene3D" id="3.40.50.720">
    <property type="entry name" value="NAD(P)-binding Rossmann-like Domain"/>
    <property type="match status" value="1"/>
</dbReference>
<proteinExistence type="predicted"/>
<dbReference type="Proteomes" id="UP001364764">
    <property type="component" value="Chromosome"/>
</dbReference>
<dbReference type="EMBL" id="CP145892">
    <property type="protein sequence ID" value="WWP20238.1"/>
    <property type="molecule type" value="Genomic_DNA"/>
</dbReference>
<dbReference type="InterPro" id="IPR052184">
    <property type="entry name" value="SDR_enzymes"/>
</dbReference>
<protein>
    <submittedName>
        <fullName evidence="1">SDR family oxidoreductase</fullName>
    </submittedName>
</protein>
<dbReference type="InterPro" id="IPR036291">
    <property type="entry name" value="NAD(P)-bd_dom_sf"/>
</dbReference>
<reference evidence="1 2" key="1">
    <citation type="submission" date="2024-02" db="EMBL/GenBank/DDBJ databases">
        <title>Complete sequences of two Paenibacillus sp. strains and one Lysinibacillus strain isolated from the environment on STAA medium highlight biotechnological potential.</title>
        <authorList>
            <person name="Attere S.A."/>
            <person name="Piche L.C."/>
            <person name="Intertaglia L."/>
            <person name="Lami R."/>
            <person name="Charette S.J."/>
            <person name="Vincent A.T."/>
        </authorList>
    </citation>
    <scope>NUCLEOTIDE SEQUENCE [LARGE SCALE GENOMIC DNA]</scope>
    <source>
        <strain evidence="1 2">Y5S-7</strain>
    </source>
</reference>